<dbReference type="RefSeq" id="XP_025360464.1">
    <property type="nucleotide sequence ID" value="XM_025508436.1"/>
</dbReference>
<feature type="coiled-coil region" evidence="1">
    <location>
        <begin position="108"/>
        <end position="135"/>
    </location>
</feature>
<keyword evidence="3" id="KW-0732">Signal</keyword>
<feature type="compositionally biased region" description="Polar residues" evidence="2">
    <location>
        <begin position="79"/>
        <end position="94"/>
    </location>
</feature>
<dbReference type="EMBL" id="KZ819674">
    <property type="protein sequence ID" value="PWN25852.1"/>
    <property type="molecule type" value="Genomic_DNA"/>
</dbReference>
<protein>
    <submittedName>
        <fullName evidence="4">Uncharacterized protein</fullName>
    </submittedName>
</protein>
<feature type="chain" id="PRO_5016338599" evidence="3">
    <location>
        <begin position="29"/>
        <end position="200"/>
    </location>
</feature>
<keyword evidence="5" id="KW-1185">Reference proteome</keyword>
<feature type="region of interest" description="Disordered" evidence="2">
    <location>
        <begin position="167"/>
        <end position="200"/>
    </location>
</feature>
<name>A0A316UKM7_9BASI</name>
<feature type="region of interest" description="Disordered" evidence="2">
    <location>
        <begin position="34"/>
        <end position="67"/>
    </location>
</feature>
<evidence type="ECO:0000256" key="3">
    <source>
        <dbReference type="SAM" id="SignalP"/>
    </source>
</evidence>
<feature type="compositionally biased region" description="Low complexity" evidence="2">
    <location>
        <begin position="51"/>
        <end position="66"/>
    </location>
</feature>
<feature type="signal peptide" evidence="3">
    <location>
        <begin position="1"/>
        <end position="28"/>
    </location>
</feature>
<evidence type="ECO:0000313" key="5">
    <source>
        <dbReference type="Proteomes" id="UP000245884"/>
    </source>
</evidence>
<dbReference type="GeneID" id="37030259"/>
<evidence type="ECO:0000256" key="1">
    <source>
        <dbReference type="SAM" id="Coils"/>
    </source>
</evidence>
<accession>A0A316UKM7</accession>
<keyword evidence="1" id="KW-0175">Coiled coil</keyword>
<evidence type="ECO:0000256" key="2">
    <source>
        <dbReference type="SAM" id="MobiDB-lite"/>
    </source>
</evidence>
<gene>
    <name evidence="4" type="ORF">BDZ90DRAFT_262053</name>
</gene>
<sequence length="200" mass="21741">MVRIQSFLFATTTALVVLLLSGTEIAQAAIIPNDHPVPKRSDAAPSTRDQSSSFLPFGPGSLPPLSKRTKRSYLSSWFSLQSDPQDPNNNPALDSSSDSVEFSSSGSLNLLRSKKEELLNQAQEAAQEAEAEELVGGKLAAAAEGVDEDDEEAARVEGGGMVGAWWQSQRRRQRESRMWKLEEQKPAAKGKKRLSGWSGL</sequence>
<proteinExistence type="predicted"/>
<dbReference type="Proteomes" id="UP000245884">
    <property type="component" value="Unassembled WGS sequence"/>
</dbReference>
<organism evidence="4 5">
    <name type="scientific">Jaminaea rosea</name>
    <dbReference type="NCBI Taxonomy" id="1569628"/>
    <lineage>
        <taxon>Eukaryota</taxon>
        <taxon>Fungi</taxon>
        <taxon>Dikarya</taxon>
        <taxon>Basidiomycota</taxon>
        <taxon>Ustilaginomycotina</taxon>
        <taxon>Exobasidiomycetes</taxon>
        <taxon>Microstromatales</taxon>
        <taxon>Microstromatales incertae sedis</taxon>
        <taxon>Jaminaea</taxon>
    </lineage>
</organism>
<evidence type="ECO:0000313" key="4">
    <source>
        <dbReference type="EMBL" id="PWN25852.1"/>
    </source>
</evidence>
<feature type="region of interest" description="Disordered" evidence="2">
    <location>
        <begin position="79"/>
        <end position="101"/>
    </location>
</feature>
<feature type="compositionally biased region" description="Basic and acidic residues" evidence="2">
    <location>
        <begin position="175"/>
        <end position="186"/>
    </location>
</feature>
<reference evidence="4 5" key="1">
    <citation type="journal article" date="2018" name="Mol. Biol. Evol.">
        <title>Broad Genomic Sampling Reveals a Smut Pathogenic Ancestry of the Fungal Clade Ustilaginomycotina.</title>
        <authorList>
            <person name="Kijpornyongpan T."/>
            <person name="Mondo S.J."/>
            <person name="Barry K."/>
            <person name="Sandor L."/>
            <person name="Lee J."/>
            <person name="Lipzen A."/>
            <person name="Pangilinan J."/>
            <person name="LaButti K."/>
            <person name="Hainaut M."/>
            <person name="Henrissat B."/>
            <person name="Grigoriev I.V."/>
            <person name="Spatafora J.W."/>
            <person name="Aime M.C."/>
        </authorList>
    </citation>
    <scope>NUCLEOTIDE SEQUENCE [LARGE SCALE GENOMIC DNA]</scope>
    <source>
        <strain evidence="4 5">MCA 5214</strain>
    </source>
</reference>
<dbReference type="AlphaFoldDB" id="A0A316UKM7"/>